<dbReference type="RefSeq" id="WP_111446696.1">
    <property type="nucleotide sequence ID" value="NZ_QKZK01000031.1"/>
</dbReference>
<dbReference type="InterPro" id="IPR026265">
    <property type="entry name" value="LptC"/>
</dbReference>
<accession>A0A2W7MXS3</accession>
<protein>
    <submittedName>
        <fullName evidence="2">LPS export ABC transporter protein LptC</fullName>
    </submittedName>
</protein>
<evidence type="ECO:0000313" key="3">
    <source>
        <dbReference type="Proteomes" id="UP000249239"/>
    </source>
</evidence>
<gene>
    <name evidence="2" type="ORF">LX69_02880</name>
</gene>
<comment type="caution">
    <text evidence="2">The sequence shown here is derived from an EMBL/GenBank/DDBJ whole genome shotgun (WGS) entry which is preliminary data.</text>
</comment>
<feature type="chain" id="PRO_5015899396" evidence="1">
    <location>
        <begin position="29"/>
        <end position="194"/>
    </location>
</feature>
<dbReference type="Pfam" id="PF06835">
    <property type="entry name" value="LptC"/>
    <property type="match status" value="1"/>
</dbReference>
<dbReference type="InterPro" id="IPR010664">
    <property type="entry name" value="LipoPS_assembly_LptC-rel"/>
</dbReference>
<feature type="signal peptide" evidence="1">
    <location>
        <begin position="1"/>
        <end position="28"/>
    </location>
</feature>
<name>A0A2W7MXS3_9BACT</name>
<dbReference type="Proteomes" id="UP000249239">
    <property type="component" value="Unassembled WGS sequence"/>
</dbReference>
<proteinExistence type="predicted"/>
<keyword evidence="3" id="KW-1185">Reference proteome</keyword>
<dbReference type="EMBL" id="QKZK01000031">
    <property type="protein sequence ID" value="PZX12411.1"/>
    <property type="molecule type" value="Genomic_DNA"/>
</dbReference>
<dbReference type="OrthoDB" id="9812080at2"/>
<dbReference type="GO" id="GO:0005886">
    <property type="term" value="C:plasma membrane"/>
    <property type="evidence" value="ECO:0007669"/>
    <property type="project" value="InterPro"/>
</dbReference>
<evidence type="ECO:0000256" key="1">
    <source>
        <dbReference type="SAM" id="SignalP"/>
    </source>
</evidence>
<keyword evidence="1" id="KW-0732">Signal</keyword>
<dbReference type="GO" id="GO:0015221">
    <property type="term" value="F:lipopolysaccharide transmembrane transporter activity"/>
    <property type="evidence" value="ECO:0007669"/>
    <property type="project" value="InterPro"/>
</dbReference>
<dbReference type="AlphaFoldDB" id="A0A2W7MXS3"/>
<dbReference type="Gene3D" id="2.60.450.10">
    <property type="entry name" value="Lipopolysaccharide (LPS) transport protein A like domain"/>
    <property type="match status" value="1"/>
</dbReference>
<reference evidence="2 3" key="1">
    <citation type="submission" date="2018-06" db="EMBL/GenBank/DDBJ databases">
        <title>Genomic Encyclopedia of Archaeal and Bacterial Type Strains, Phase II (KMG-II): from individual species to whole genera.</title>
        <authorList>
            <person name="Goeker M."/>
        </authorList>
    </citation>
    <scope>NUCLEOTIDE SEQUENCE [LARGE SCALE GENOMIC DNA]</scope>
    <source>
        <strain evidence="2 3">DSM 6779</strain>
    </source>
</reference>
<organism evidence="2 3">
    <name type="scientific">Breznakibacter xylanolyticus</name>
    <dbReference type="NCBI Taxonomy" id="990"/>
    <lineage>
        <taxon>Bacteria</taxon>
        <taxon>Pseudomonadati</taxon>
        <taxon>Bacteroidota</taxon>
        <taxon>Bacteroidia</taxon>
        <taxon>Marinilabiliales</taxon>
        <taxon>Marinilabiliaceae</taxon>
        <taxon>Breznakibacter</taxon>
    </lineage>
</organism>
<dbReference type="NCBIfam" id="TIGR04409">
    <property type="entry name" value="LptC_YrbK"/>
    <property type="match status" value="1"/>
</dbReference>
<sequence>MATRHFKRFNIKSFTASSIVLLAVSLWACESNKPEEIKAITGLEDIPTLIITKLETTINDSGMVKYRFLTPEMAQYDKKESPYTEFPQGLNVIMYDARGQIDARIKSNYAKFLSNEKLWELKNNVEAVNQKGDVLNTEQLFWDQNKKLIYSNLFTKVTTKTEILTGIGFEANERFTTYTFRQPQGIFDIEEPAQ</sequence>
<evidence type="ECO:0000313" key="2">
    <source>
        <dbReference type="EMBL" id="PZX12411.1"/>
    </source>
</evidence>